<feature type="compositionally biased region" description="Polar residues" evidence="1">
    <location>
        <begin position="431"/>
        <end position="443"/>
    </location>
</feature>
<feature type="region of interest" description="Disordered" evidence="1">
    <location>
        <begin position="103"/>
        <end position="273"/>
    </location>
</feature>
<feature type="compositionally biased region" description="Pro residues" evidence="1">
    <location>
        <begin position="141"/>
        <end position="169"/>
    </location>
</feature>
<dbReference type="PANTHER" id="PTHR23330">
    <property type="entry name" value="P300 TRANSCRIPTIONAL COFACTOR JMY-RELATED"/>
    <property type="match status" value="1"/>
</dbReference>
<feature type="compositionally biased region" description="Polar residues" evidence="1">
    <location>
        <begin position="177"/>
        <end position="191"/>
    </location>
</feature>
<proteinExistence type="predicted"/>
<gene>
    <name evidence="3" type="ORF">jhhlp_002131</name>
</gene>
<keyword evidence="4" id="KW-1185">Reference proteome</keyword>
<feature type="transmembrane region" description="Helical" evidence="2">
    <location>
        <begin position="84"/>
        <end position="102"/>
    </location>
</feature>
<keyword evidence="2" id="KW-0812">Transmembrane</keyword>
<organism evidence="3 4">
    <name type="scientific">Lomentospora prolificans</name>
    <dbReference type="NCBI Taxonomy" id="41688"/>
    <lineage>
        <taxon>Eukaryota</taxon>
        <taxon>Fungi</taxon>
        <taxon>Dikarya</taxon>
        <taxon>Ascomycota</taxon>
        <taxon>Pezizomycotina</taxon>
        <taxon>Sordariomycetes</taxon>
        <taxon>Hypocreomycetidae</taxon>
        <taxon>Microascales</taxon>
        <taxon>Microascaceae</taxon>
        <taxon>Lomentospora</taxon>
    </lineage>
</organism>
<comment type="caution">
    <text evidence="3">The sequence shown here is derived from an EMBL/GenBank/DDBJ whole genome shotgun (WGS) entry which is preliminary data.</text>
</comment>
<dbReference type="GO" id="GO:0005737">
    <property type="term" value="C:cytoplasm"/>
    <property type="evidence" value="ECO:0007669"/>
    <property type="project" value="TreeGrafter"/>
</dbReference>
<feature type="compositionally biased region" description="Basic and acidic residues" evidence="1">
    <location>
        <begin position="197"/>
        <end position="273"/>
    </location>
</feature>
<dbReference type="PANTHER" id="PTHR23330:SF9">
    <property type="entry name" value="PROLINE-RICH PROTEIN 11"/>
    <property type="match status" value="1"/>
</dbReference>
<keyword evidence="2" id="KW-0472">Membrane</keyword>
<evidence type="ECO:0000256" key="2">
    <source>
        <dbReference type="SAM" id="Phobius"/>
    </source>
</evidence>
<dbReference type="AlphaFoldDB" id="A0A2N3ND61"/>
<dbReference type="EMBL" id="NLAX01000008">
    <property type="protein sequence ID" value="PKS10380.1"/>
    <property type="molecule type" value="Genomic_DNA"/>
</dbReference>
<name>A0A2N3ND61_9PEZI</name>
<reference evidence="3 4" key="1">
    <citation type="journal article" date="2017" name="G3 (Bethesda)">
        <title>First Draft Genome Sequence of the Pathogenic Fungus Lomentospora prolificans (Formerly Scedosporium prolificans).</title>
        <authorList>
            <person name="Luo R."/>
            <person name="Zimin A."/>
            <person name="Workman R."/>
            <person name="Fan Y."/>
            <person name="Pertea G."/>
            <person name="Grossman N."/>
            <person name="Wear M.P."/>
            <person name="Jia B."/>
            <person name="Miller H."/>
            <person name="Casadevall A."/>
            <person name="Timp W."/>
            <person name="Zhang S.X."/>
            <person name="Salzberg S.L."/>
        </authorList>
    </citation>
    <scope>NUCLEOTIDE SEQUENCE [LARGE SCALE GENOMIC DNA]</scope>
    <source>
        <strain evidence="3 4">JHH-5317</strain>
    </source>
</reference>
<dbReference type="STRING" id="41688.A0A2N3ND61"/>
<dbReference type="InParanoid" id="A0A2N3ND61"/>
<protein>
    <submittedName>
        <fullName evidence="3">Uncharacterized protein</fullName>
    </submittedName>
</protein>
<dbReference type="VEuPathDB" id="FungiDB:jhhlp_002131"/>
<feature type="compositionally biased region" description="Pro residues" evidence="1">
    <location>
        <begin position="395"/>
        <end position="411"/>
    </location>
</feature>
<feature type="compositionally biased region" description="Gly residues" evidence="1">
    <location>
        <begin position="121"/>
        <end position="131"/>
    </location>
</feature>
<evidence type="ECO:0000256" key="1">
    <source>
        <dbReference type="SAM" id="MobiDB-lite"/>
    </source>
</evidence>
<feature type="compositionally biased region" description="Polar residues" evidence="1">
    <location>
        <begin position="459"/>
        <end position="476"/>
    </location>
</feature>
<sequence length="714" mass="80291">MSQPPPPPPHGEVPKSSGLPPGKYDIFVIPQHSAGSGFLYLPSLQPNVNSFAAGFACALIMVAMFQSMAPAFQTWWSGFQGMGNMGMTMLMVAIGVGAWALGRTQQEKPPPPRSEPTGSSNMGGGSSGGYHGAAPGAAPGAGPPPNQGPPPPPPPHSEPPPNQAPPPRPEQPKPSWQRPQPGSSRAGTTKPETPKGSWEKAREETRRREEERKAKEEEQRRKDEAAKKLREQREREAREREQREREARERRERLDAERRERMEAEKREKELREKLEQERLEREKLQREREKLQREKEERERIDRVEREKLEKLERERLARLERERLQREAREKEAREAREREAREKATREKELAEMRKREEEEAKASRKASTYAYSGVGERINPWPNGKPTPSTTAPPSPSTPSHPNPNPAPSTVFTSPNSEKRPPAPSVKTFTGTDNDTTYSYRPYDKPKQPRRKNSLSEFSETSWAPSHTTARTSPPPSMRGPYTTKDPDKIVIKAVYLFMNQFAKTPASQLVSGVGTVTDGLILRITTEGLFIDDDVRGVPQREWDVKAWTLKQAEVWCPPHCLTPSPQTPSGANASSPNVLRKMTTQRFQDRGAPKVLTGDDADVYLMEMLRACKDCCRLGLCETTFKGTNIPSPSGQTGEWKPKGLHVLRATIRDQEGKRYLFVLNEEESWKVAVGLQRLRRGTQARALGISGLSSMETRGSLEMLGWI</sequence>
<feature type="compositionally biased region" description="Basic and acidic residues" evidence="1">
    <location>
        <begin position="316"/>
        <end position="366"/>
    </location>
</feature>
<accession>A0A2N3ND61</accession>
<evidence type="ECO:0000313" key="3">
    <source>
        <dbReference type="EMBL" id="PKS10380.1"/>
    </source>
</evidence>
<evidence type="ECO:0000313" key="4">
    <source>
        <dbReference type="Proteomes" id="UP000233524"/>
    </source>
</evidence>
<feature type="transmembrane region" description="Helical" evidence="2">
    <location>
        <begin position="51"/>
        <end position="72"/>
    </location>
</feature>
<keyword evidence="2" id="KW-1133">Transmembrane helix</keyword>
<dbReference type="OrthoDB" id="5421842at2759"/>
<dbReference type="Proteomes" id="UP000233524">
    <property type="component" value="Unassembled WGS sequence"/>
</dbReference>
<feature type="region of interest" description="Disordered" evidence="1">
    <location>
        <begin position="316"/>
        <end position="489"/>
    </location>
</feature>